<dbReference type="PROSITE" id="PS50067">
    <property type="entry name" value="KINESIN_MOTOR_2"/>
    <property type="match status" value="1"/>
</dbReference>
<evidence type="ECO:0000256" key="1">
    <source>
        <dbReference type="ARBA" id="ARBA00004123"/>
    </source>
</evidence>
<dbReference type="AlphaFoldDB" id="A0A3M6TN54"/>
<feature type="binding site" evidence="11">
    <location>
        <begin position="134"/>
        <end position="141"/>
    </location>
    <ligand>
        <name>ATP</name>
        <dbReference type="ChEBI" id="CHEBI:30616"/>
    </ligand>
</feature>
<evidence type="ECO:0000256" key="8">
    <source>
        <dbReference type="ARBA" id="ARBA00023175"/>
    </source>
</evidence>
<dbReference type="PANTHER" id="PTHR47968:SF65">
    <property type="entry name" value="KINESIN MOTOR DOMAIN-CONTAINING PROTEIN"/>
    <property type="match status" value="1"/>
</dbReference>
<name>A0A3M6TN54_POCDA</name>
<dbReference type="Proteomes" id="UP000275408">
    <property type="component" value="Unassembled WGS sequence"/>
</dbReference>
<feature type="domain" description="Kinesin motor" evidence="14">
    <location>
        <begin position="31"/>
        <end position="376"/>
    </location>
</feature>
<feature type="region of interest" description="Disordered" evidence="13">
    <location>
        <begin position="1"/>
        <end position="30"/>
    </location>
</feature>
<dbReference type="GO" id="GO:0005634">
    <property type="term" value="C:nucleus"/>
    <property type="evidence" value="ECO:0007669"/>
    <property type="project" value="UniProtKB-SubCell"/>
</dbReference>
<accession>A0A3M6TN54</accession>
<dbReference type="EMBL" id="RCHS01003253">
    <property type="protein sequence ID" value="RMX42845.1"/>
    <property type="molecule type" value="Genomic_DNA"/>
</dbReference>
<dbReference type="GO" id="GO:0003777">
    <property type="term" value="F:microtubule motor activity"/>
    <property type="evidence" value="ECO:0007669"/>
    <property type="project" value="InterPro"/>
</dbReference>
<evidence type="ECO:0000256" key="4">
    <source>
        <dbReference type="ARBA" id="ARBA00022701"/>
    </source>
</evidence>
<evidence type="ECO:0000256" key="6">
    <source>
        <dbReference type="ARBA" id="ARBA00022840"/>
    </source>
</evidence>
<dbReference type="SMART" id="SM00129">
    <property type="entry name" value="KISc"/>
    <property type="match status" value="1"/>
</dbReference>
<evidence type="ECO:0000256" key="2">
    <source>
        <dbReference type="ARBA" id="ARBA00004245"/>
    </source>
</evidence>
<dbReference type="GO" id="GO:0007018">
    <property type="term" value="P:microtubule-based movement"/>
    <property type="evidence" value="ECO:0007669"/>
    <property type="project" value="InterPro"/>
</dbReference>
<dbReference type="PRINTS" id="PR00380">
    <property type="entry name" value="KINESINHEAVY"/>
</dbReference>
<organism evidence="15 16">
    <name type="scientific">Pocillopora damicornis</name>
    <name type="common">Cauliflower coral</name>
    <name type="synonym">Millepora damicornis</name>
    <dbReference type="NCBI Taxonomy" id="46731"/>
    <lineage>
        <taxon>Eukaryota</taxon>
        <taxon>Metazoa</taxon>
        <taxon>Cnidaria</taxon>
        <taxon>Anthozoa</taxon>
        <taxon>Hexacorallia</taxon>
        <taxon>Scleractinia</taxon>
        <taxon>Astrocoeniina</taxon>
        <taxon>Pocilloporidae</taxon>
        <taxon>Pocillopora</taxon>
    </lineage>
</organism>
<dbReference type="InterPro" id="IPR027640">
    <property type="entry name" value="Kinesin-like_fam"/>
</dbReference>
<keyword evidence="3" id="KW-0963">Cytoplasm</keyword>
<keyword evidence="8 11" id="KW-0505">Motor protein</keyword>
<protein>
    <recommendedName>
        <fullName evidence="12">Kinesin-like protein</fullName>
    </recommendedName>
</protein>
<dbReference type="Gene3D" id="3.40.850.10">
    <property type="entry name" value="Kinesin motor domain"/>
    <property type="match status" value="1"/>
</dbReference>
<dbReference type="InterPro" id="IPR036961">
    <property type="entry name" value="Kinesin_motor_dom_sf"/>
</dbReference>
<comment type="subcellular location">
    <subcellularLocation>
        <location evidence="2">Cytoplasm</location>
        <location evidence="2">Cytoskeleton</location>
    </subcellularLocation>
    <subcellularLocation>
        <location evidence="1">Nucleus</location>
    </subcellularLocation>
</comment>
<dbReference type="InterPro" id="IPR019821">
    <property type="entry name" value="Kinesin_motor_CS"/>
</dbReference>
<dbReference type="GO" id="GO:0008017">
    <property type="term" value="F:microtubule binding"/>
    <property type="evidence" value="ECO:0007669"/>
    <property type="project" value="InterPro"/>
</dbReference>
<feature type="compositionally biased region" description="Basic and acidic residues" evidence="13">
    <location>
        <begin position="882"/>
        <end position="897"/>
    </location>
</feature>
<keyword evidence="10" id="KW-0539">Nucleus</keyword>
<feature type="compositionally biased region" description="Polar residues" evidence="13">
    <location>
        <begin position="847"/>
        <end position="857"/>
    </location>
</feature>
<keyword evidence="7" id="KW-0175">Coiled coil</keyword>
<evidence type="ECO:0000256" key="5">
    <source>
        <dbReference type="ARBA" id="ARBA00022741"/>
    </source>
</evidence>
<dbReference type="GO" id="GO:0005524">
    <property type="term" value="F:ATP binding"/>
    <property type="evidence" value="ECO:0007669"/>
    <property type="project" value="UniProtKB-UniRule"/>
</dbReference>
<sequence>MVQNSDNCLRRKRSSTARRSQVNGVKDKNNNMKVVVRVRPANEMELYKQSSTAVRVMDERMLVFDPKEESVDYLSGDRPRRQPQFLTRRARDLRFMFDRVFDYESSNKDVFEHTTKTIVDGVLGGYNCSVFAYGATGAGKTFTMLGDQSNPGVMFLTMMELYSRINASKDDKISDVAVSYLEVYNETIRDLLMPGKPLAVREDPQRGVCVSGLTLHKPTSAEELLGMLEFGNNNRTQHPTDANAQSSRSHAVFQVFVRQKDRTAGLQTNFTMGKMSLIDLAGSERAIVTSNRGERFREGANINKSLLALGNCINALADKENKSGHIPYRDSKLTRLLKDSLGGNCRTVMIAAVSPSGLSYEDTYNTLKYADRAMNITCKVVKNEVSVDMHVSRYAKIVEELRLEISELKKKLFSPESGPVLPIKPTDSTKQGEEVQRLCSSLKSVMKERMAVRRNIIDIEAADRDLQIRLHRKVLSKVETCISSTKSKQKYLACKKSEFEEQIAKNTKWLDRIKSEMTHLDSDMGAKTQLDQCQSEAQSKLDDMELRRNCQLYKRHIHALEKDAQSTERLVEKLLGMVQKQFFALKGVGLTTQELMDEYNTIIETVEKGREVTWADQSTLNDSNCFDKTSSNVSFLLPTAGTPPSRTPIRKRQFNTPVSNVYSDMTPCRNTSKHQKIITTSSQPTLENSDTCISLMKEYEATQSLGKSTNSVGGGFERPKMATPGVTSSIPKDQTLVTPSRVPSASPFLPLNSNNCLKSPAMFYTKNNVNEQSTSAPRKATPHPKVCWGESPVETKSSSLTCNTAHNNLGNSTPVRVSRDLNLSGIQALDETPADKNQLKDARQITPLPSRSNTTPLKELSINTVNNQKDQLPSVLSQSNLLKKEKSNSSQEVKDMLPKSSTKENVQALRGPSRSSSTLQLDKLHSKKVKKHFNGLRRAMSSTSIGTSRNFVPRTSHLPELTKNKDLIKMLEGMLKQP</sequence>
<evidence type="ECO:0000256" key="9">
    <source>
        <dbReference type="ARBA" id="ARBA00023212"/>
    </source>
</evidence>
<keyword evidence="4 12" id="KW-0493">Microtubule</keyword>
<keyword evidence="6 11" id="KW-0067">ATP-binding</keyword>
<evidence type="ECO:0000256" key="11">
    <source>
        <dbReference type="PROSITE-ProRule" id="PRU00283"/>
    </source>
</evidence>
<dbReference type="InterPro" id="IPR027417">
    <property type="entry name" value="P-loop_NTPase"/>
</dbReference>
<evidence type="ECO:0000256" key="3">
    <source>
        <dbReference type="ARBA" id="ARBA00022490"/>
    </source>
</evidence>
<evidence type="ECO:0000259" key="14">
    <source>
        <dbReference type="PROSITE" id="PS50067"/>
    </source>
</evidence>
<feature type="region of interest" description="Disordered" evidence="13">
    <location>
        <begin position="882"/>
        <end position="920"/>
    </location>
</feature>
<dbReference type="GO" id="GO:0005874">
    <property type="term" value="C:microtubule"/>
    <property type="evidence" value="ECO:0007669"/>
    <property type="project" value="UniProtKB-KW"/>
</dbReference>
<dbReference type="STRING" id="46731.A0A3M6TN54"/>
<gene>
    <name evidence="15" type="ORF">pdam_00005144</name>
</gene>
<comment type="similarity">
    <text evidence="11 12">Belongs to the TRAFAC class myosin-kinesin ATPase superfamily. Kinesin family.</text>
</comment>
<dbReference type="OrthoDB" id="3176171at2759"/>
<evidence type="ECO:0000313" key="15">
    <source>
        <dbReference type="EMBL" id="RMX42845.1"/>
    </source>
</evidence>
<feature type="region of interest" description="Disordered" evidence="13">
    <location>
        <begin position="706"/>
        <end position="741"/>
    </location>
</feature>
<keyword evidence="5 11" id="KW-0547">Nucleotide-binding</keyword>
<evidence type="ECO:0000256" key="13">
    <source>
        <dbReference type="SAM" id="MobiDB-lite"/>
    </source>
</evidence>
<evidence type="ECO:0000256" key="12">
    <source>
        <dbReference type="RuleBase" id="RU000394"/>
    </source>
</evidence>
<evidence type="ECO:0000256" key="10">
    <source>
        <dbReference type="ARBA" id="ARBA00023242"/>
    </source>
</evidence>
<evidence type="ECO:0000256" key="7">
    <source>
        <dbReference type="ARBA" id="ARBA00023054"/>
    </source>
</evidence>
<feature type="compositionally biased region" description="Basic and acidic residues" evidence="13">
    <location>
        <begin position="833"/>
        <end position="843"/>
    </location>
</feature>
<feature type="region of interest" description="Disordered" evidence="13">
    <location>
        <begin position="832"/>
        <end position="857"/>
    </location>
</feature>
<dbReference type="SUPFAM" id="SSF52540">
    <property type="entry name" value="P-loop containing nucleoside triphosphate hydrolases"/>
    <property type="match status" value="1"/>
</dbReference>
<keyword evidence="9" id="KW-0206">Cytoskeleton</keyword>
<proteinExistence type="inferred from homology"/>
<dbReference type="InterPro" id="IPR001752">
    <property type="entry name" value="Kinesin_motor_dom"/>
</dbReference>
<dbReference type="Pfam" id="PF00225">
    <property type="entry name" value="Kinesin"/>
    <property type="match status" value="1"/>
</dbReference>
<dbReference type="PANTHER" id="PTHR47968">
    <property type="entry name" value="CENTROMERE PROTEIN E"/>
    <property type="match status" value="1"/>
</dbReference>
<comment type="caution">
    <text evidence="15">The sequence shown here is derived from an EMBL/GenBank/DDBJ whole genome shotgun (WGS) entry which is preliminary data.</text>
</comment>
<dbReference type="PROSITE" id="PS00411">
    <property type="entry name" value="KINESIN_MOTOR_1"/>
    <property type="match status" value="1"/>
</dbReference>
<dbReference type="CDD" id="cd01370">
    <property type="entry name" value="KISc_KIP3_like"/>
    <property type="match status" value="1"/>
</dbReference>
<evidence type="ECO:0000313" key="16">
    <source>
        <dbReference type="Proteomes" id="UP000275408"/>
    </source>
</evidence>
<reference evidence="15 16" key="1">
    <citation type="journal article" date="2018" name="Sci. Rep.">
        <title>Comparative analysis of the Pocillopora damicornis genome highlights role of immune system in coral evolution.</title>
        <authorList>
            <person name="Cunning R."/>
            <person name="Bay R.A."/>
            <person name="Gillette P."/>
            <person name="Baker A.C."/>
            <person name="Traylor-Knowles N."/>
        </authorList>
    </citation>
    <scope>NUCLEOTIDE SEQUENCE [LARGE SCALE GENOMIC DNA]</scope>
    <source>
        <strain evidence="15">RSMAS</strain>
        <tissue evidence="15">Whole animal</tissue>
    </source>
</reference>
<keyword evidence="16" id="KW-1185">Reference proteome</keyword>
<dbReference type="FunFam" id="3.40.850.10:FF:000027">
    <property type="entry name" value="Kinesin-like protein"/>
    <property type="match status" value="1"/>
</dbReference>
<feature type="compositionally biased region" description="Polar residues" evidence="13">
    <location>
        <begin position="725"/>
        <end position="741"/>
    </location>
</feature>